<evidence type="ECO:0000313" key="5">
    <source>
        <dbReference type="EMBL" id="PHM25035.1"/>
    </source>
</evidence>
<dbReference type="EMBL" id="NIBS01000021">
    <property type="protein sequence ID" value="PHM25035.1"/>
    <property type="molecule type" value="Genomic_DNA"/>
</dbReference>
<dbReference type="GO" id="GO:0016887">
    <property type="term" value="F:ATP hydrolysis activity"/>
    <property type="evidence" value="ECO:0007669"/>
    <property type="project" value="TreeGrafter"/>
</dbReference>
<dbReference type="PANTHER" id="PTHR30258:SF3">
    <property type="entry name" value="SLL1921 PROTEIN"/>
    <property type="match status" value="1"/>
</dbReference>
<dbReference type="Proteomes" id="UP000225833">
    <property type="component" value="Unassembled WGS sequence"/>
</dbReference>
<sequence>MQYSERTHSLVNIHHVLEGINLSEEVKNSVRLLKNNEEDSCQLFVLEKLTGNPLFFDLTKNLRRKNFRPTIHWVTREEIAKLSDAFDTTRTPSQKNESEAQNTVISIIRKAVELRASDIHFRIDSSYFQVAFRIDGIKRNIPQFEESAENGKKTVQTLFNTMSTEQSRGTLSYNEPCDARIKEEFVSEFGLSTGRFASRPGSAGTLLAVVRLITKRKQQLELESLGLTAKQSSAIRRVLSKPSGVIFSSGPTGHGKSTLSQCMAESVTRDDSGINLVTVEDPIESPIRGAVQTPLIIADRSDRQLMGKAWGRAISNLMRLDPDFIYIGEVRDSTSATGVIEAAQTGHNVITTIHTSHPIDIIQRLRRFGVEQDLLTDATLITCLIGLRLTPLLCPACKRPYSEHKARIEPELQELIEEHTNKEALCLRNDNGCDECEHTGIKGRTGVFEVIETDYRFMSLYEKEGKFSAWKYWRENGGETLCENITHLINQGVVDPVMAHKKICNLDRDVKFNE</sequence>
<dbReference type="Gene3D" id="3.30.450.90">
    <property type="match status" value="1"/>
</dbReference>
<dbReference type="OrthoDB" id="9804785at2"/>
<evidence type="ECO:0000259" key="4">
    <source>
        <dbReference type="Pfam" id="PF00437"/>
    </source>
</evidence>
<dbReference type="InterPro" id="IPR001482">
    <property type="entry name" value="T2SS/T4SS_dom"/>
</dbReference>
<evidence type="ECO:0000256" key="3">
    <source>
        <dbReference type="ARBA" id="ARBA00022840"/>
    </source>
</evidence>
<evidence type="ECO:0000256" key="1">
    <source>
        <dbReference type="ARBA" id="ARBA00006611"/>
    </source>
</evidence>
<comment type="caution">
    <text evidence="5">The sequence shown here is derived from an EMBL/GenBank/DDBJ whole genome shotgun (WGS) entry which is preliminary data.</text>
</comment>
<feature type="domain" description="Bacterial type II secretion system protein E" evidence="4">
    <location>
        <begin position="98"/>
        <end position="494"/>
    </location>
</feature>
<dbReference type="Pfam" id="PF00437">
    <property type="entry name" value="T2SSE"/>
    <property type="match status" value="1"/>
</dbReference>
<proteinExistence type="inferred from homology"/>
<dbReference type="PANTHER" id="PTHR30258">
    <property type="entry name" value="TYPE II SECRETION SYSTEM PROTEIN GSPE-RELATED"/>
    <property type="match status" value="1"/>
</dbReference>
<keyword evidence="3" id="KW-0067">ATP-binding</keyword>
<evidence type="ECO:0000313" key="6">
    <source>
        <dbReference type="Proteomes" id="UP000225833"/>
    </source>
</evidence>
<protein>
    <submittedName>
        <fullName evidence="5">Putative type IV secretion system protein PilQ</fullName>
    </submittedName>
</protein>
<dbReference type="Gene3D" id="3.40.50.300">
    <property type="entry name" value="P-loop containing nucleotide triphosphate hydrolases"/>
    <property type="match status" value="1"/>
</dbReference>
<dbReference type="SUPFAM" id="SSF52540">
    <property type="entry name" value="P-loop containing nucleoside triphosphate hydrolases"/>
    <property type="match status" value="1"/>
</dbReference>
<accession>A0A2D0IT28</accession>
<dbReference type="GO" id="GO:0005524">
    <property type="term" value="F:ATP binding"/>
    <property type="evidence" value="ECO:0007669"/>
    <property type="project" value="UniProtKB-KW"/>
</dbReference>
<dbReference type="AlphaFoldDB" id="A0A2D0IT28"/>
<dbReference type="InterPro" id="IPR027417">
    <property type="entry name" value="P-loop_NTPase"/>
</dbReference>
<dbReference type="RefSeq" id="WP_099136864.1">
    <property type="nucleotide sequence ID" value="NZ_CAWNNJ010000088.1"/>
</dbReference>
<reference evidence="5 6" key="1">
    <citation type="journal article" date="2017" name="Nat. Microbiol.">
        <title>Natural product diversity associated with the nematode symbionts Photorhabdus and Xenorhabdus.</title>
        <authorList>
            <person name="Tobias N.J."/>
            <person name="Wolff H."/>
            <person name="Djahanschiri B."/>
            <person name="Grundmann F."/>
            <person name="Kronenwerth M."/>
            <person name="Shi Y.M."/>
            <person name="Simonyi S."/>
            <person name="Grun P."/>
            <person name="Shapiro-Ilan D."/>
            <person name="Pidot S.J."/>
            <person name="Stinear T.P."/>
            <person name="Ebersberger I."/>
            <person name="Bode H.B."/>
        </authorList>
    </citation>
    <scope>NUCLEOTIDE SEQUENCE [LARGE SCALE GENOMIC DNA]</scope>
    <source>
        <strain evidence="5 6">DSM 16342</strain>
    </source>
</reference>
<dbReference type="GO" id="GO:0005886">
    <property type="term" value="C:plasma membrane"/>
    <property type="evidence" value="ECO:0007669"/>
    <property type="project" value="TreeGrafter"/>
</dbReference>
<gene>
    <name evidence="5" type="ORF">Xbud_03108</name>
</gene>
<organism evidence="5 6">
    <name type="scientific">Xenorhabdus budapestensis</name>
    <dbReference type="NCBI Taxonomy" id="290110"/>
    <lineage>
        <taxon>Bacteria</taxon>
        <taxon>Pseudomonadati</taxon>
        <taxon>Pseudomonadota</taxon>
        <taxon>Gammaproteobacteria</taxon>
        <taxon>Enterobacterales</taxon>
        <taxon>Morganellaceae</taxon>
        <taxon>Xenorhabdus</taxon>
    </lineage>
</organism>
<comment type="similarity">
    <text evidence="1">Belongs to the GSP E family.</text>
</comment>
<name>A0A2D0IT28_XENBU</name>
<evidence type="ECO:0000256" key="2">
    <source>
        <dbReference type="ARBA" id="ARBA00022741"/>
    </source>
</evidence>
<keyword evidence="2" id="KW-0547">Nucleotide-binding</keyword>